<dbReference type="InterPro" id="IPR013762">
    <property type="entry name" value="Integrase-like_cat_sf"/>
</dbReference>
<evidence type="ECO:0000256" key="5">
    <source>
        <dbReference type="ARBA" id="ARBA00023172"/>
    </source>
</evidence>
<keyword evidence="5" id="KW-0233">DNA recombination</keyword>
<dbReference type="GO" id="GO:0015074">
    <property type="term" value="P:DNA integration"/>
    <property type="evidence" value="ECO:0007669"/>
    <property type="project" value="UniProtKB-KW"/>
</dbReference>
<evidence type="ECO:0000313" key="11">
    <source>
        <dbReference type="Proteomes" id="UP000823891"/>
    </source>
</evidence>
<dbReference type="Pfam" id="PF00589">
    <property type="entry name" value="Phage_integrase"/>
    <property type="match status" value="1"/>
</dbReference>
<dbReference type="InterPro" id="IPR044068">
    <property type="entry name" value="CB"/>
</dbReference>
<dbReference type="GO" id="GO:0003677">
    <property type="term" value="F:DNA binding"/>
    <property type="evidence" value="ECO:0007669"/>
    <property type="project" value="UniProtKB-UniRule"/>
</dbReference>
<dbReference type="PROSITE" id="PS51898">
    <property type="entry name" value="TYR_RECOMBINASE"/>
    <property type="match status" value="1"/>
</dbReference>
<accession>A0A9D2SSJ3</accession>
<evidence type="ECO:0000259" key="9">
    <source>
        <dbReference type="PROSITE" id="PS51900"/>
    </source>
</evidence>
<dbReference type="InterPro" id="IPR011010">
    <property type="entry name" value="DNA_brk_join_enz"/>
</dbReference>
<reference evidence="10" key="1">
    <citation type="journal article" date="2021" name="PeerJ">
        <title>Extensive microbial diversity within the chicken gut microbiome revealed by metagenomics and culture.</title>
        <authorList>
            <person name="Gilroy R."/>
            <person name="Ravi A."/>
            <person name="Getino M."/>
            <person name="Pursley I."/>
            <person name="Horton D.L."/>
            <person name="Alikhan N.F."/>
            <person name="Baker D."/>
            <person name="Gharbi K."/>
            <person name="Hall N."/>
            <person name="Watson M."/>
            <person name="Adriaenssens E.M."/>
            <person name="Foster-Nyarko E."/>
            <person name="Jarju S."/>
            <person name="Secka A."/>
            <person name="Antonio M."/>
            <person name="Oren A."/>
            <person name="Chaudhuri R.R."/>
            <person name="La Ragione R."/>
            <person name="Hildebrand F."/>
            <person name="Pallen M.J."/>
        </authorList>
    </citation>
    <scope>NUCLEOTIDE SEQUENCE</scope>
    <source>
        <strain evidence="10">USAMLcec2-132</strain>
    </source>
</reference>
<dbReference type="AlphaFoldDB" id="A0A9D2SSJ3"/>
<evidence type="ECO:0000313" key="10">
    <source>
        <dbReference type="EMBL" id="HJC25306.1"/>
    </source>
</evidence>
<evidence type="ECO:0000256" key="6">
    <source>
        <dbReference type="PROSITE-ProRule" id="PRU01248"/>
    </source>
</evidence>
<sequence>MASISKRNGKYAVTYYEGDDRHPVMKSGLTASQAEKLRDKKNAEEKKWREQRKKAREKAKKQVVKAVSNNAGDNPTDATLEEYMEEFIEKYGTKHWGDSYYTSSRSRMINYVYPHFGQHKIVDITTQMIDTYYDFLIKECPLVANRGKQKGSDEGGHVTSAIVRDIHKVLRTAFNQARKWKYIRQNPFNDADLPEHKEEERPAFSPDEFEWILDYTDDPSDYERYTIHVALAIQYYCTTRGGEVGGLQWPDYNRTEKTLHIYKALDRVAKKNLNLPKLIIYYTFPIMNAYNKTVVVLKAPKTEATERFSKLNNLMIEKLDQLKKMQEEMIANIFGDDYQDNQLIICQPNGRPIMQEQLNRKFKDIIVEMRENGYKFTSVPEDKLDDVVFHSVRAASATKKMQVSNGNLKAVMRAGGWAEPDMVIRYSKAYDDDQVKIAQKMEEDYHKGGDAKPQQDAEELLRIIQDNPELLTKLLAAIKP</sequence>
<comment type="caution">
    <text evidence="10">The sequence shown here is derived from an EMBL/GenBank/DDBJ whole genome shotgun (WGS) entry which is preliminary data.</text>
</comment>
<reference evidence="10" key="2">
    <citation type="submission" date="2021-04" db="EMBL/GenBank/DDBJ databases">
        <authorList>
            <person name="Gilroy R."/>
        </authorList>
    </citation>
    <scope>NUCLEOTIDE SEQUENCE</scope>
    <source>
        <strain evidence="10">USAMLcec2-132</strain>
    </source>
</reference>
<name>A0A9D2SSJ3_9FIRM</name>
<proteinExistence type="inferred from homology"/>
<dbReference type="GO" id="GO:0006310">
    <property type="term" value="P:DNA recombination"/>
    <property type="evidence" value="ECO:0007669"/>
    <property type="project" value="UniProtKB-KW"/>
</dbReference>
<keyword evidence="3" id="KW-0229">DNA integration</keyword>
<evidence type="ECO:0000256" key="7">
    <source>
        <dbReference type="SAM" id="MobiDB-lite"/>
    </source>
</evidence>
<evidence type="ECO:0000256" key="4">
    <source>
        <dbReference type="ARBA" id="ARBA00023125"/>
    </source>
</evidence>
<dbReference type="PROSITE" id="PS51900">
    <property type="entry name" value="CB"/>
    <property type="match status" value="1"/>
</dbReference>
<evidence type="ECO:0000256" key="1">
    <source>
        <dbReference type="ARBA" id="ARBA00003283"/>
    </source>
</evidence>
<dbReference type="Gene3D" id="1.10.150.130">
    <property type="match status" value="1"/>
</dbReference>
<feature type="domain" description="Tyr recombinase" evidence="8">
    <location>
        <begin position="199"/>
        <end position="439"/>
    </location>
</feature>
<protein>
    <submittedName>
        <fullName evidence="10">Tyrosine-type recombinase/integrase</fullName>
    </submittedName>
</protein>
<feature type="compositionally biased region" description="Basic and acidic residues" evidence="7">
    <location>
        <begin position="35"/>
        <end position="48"/>
    </location>
</feature>
<keyword evidence="4 6" id="KW-0238">DNA-binding</keyword>
<dbReference type="EMBL" id="DWWS01000062">
    <property type="protein sequence ID" value="HJC25306.1"/>
    <property type="molecule type" value="Genomic_DNA"/>
</dbReference>
<dbReference type="Gene3D" id="1.10.443.10">
    <property type="entry name" value="Intergrase catalytic core"/>
    <property type="match status" value="1"/>
</dbReference>
<dbReference type="InterPro" id="IPR010998">
    <property type="entry name" value="Integrase_recombinase_N"/>
</dbReference>
<feature type="region of interest" description="Disordered" evidence="7">
    <location>
        <begin position="24"/>
        <end position="60"/>
    </location>
</feature>
<organism evidence="10 11">
    <name type="scientific">Candidatus Eisenbergiella merdavium</name>
    <dbReference type="NCBI Taxonomy" id="2838551"/>
    <lineage>
        <taxon>Bacteria</taxon>
        <taxon>Bacillati</taxon>
        <taxon>Bacillota</taxon>
        <taxon>Clostridia</taxon>
        <taxon>Lachnospirales</taxon>
        <taxon>Lachnospiraceae</taxon>
        <taxon>Eisenbergiella</taxon>
    </lineage>
</organism>
<dbReference type="Pfam" id="PF14659">
    <property type="entry name" value="Phage_int_SAM_3"/>
    <property type="match status" value="1"/>
</dbReference>
<dbReference type="InterPro" id="IPR004107">
    <property type="entry name" value="Integrase_SAM-like_N"/>
</dbReference>
<comment type="similarity">
    <text evidence="2">Belongs to the 'phage' integrase family.</text>
</comment>
<dbReference type="Proteomes" id="UP000823891">
    <property type="component" value="Unassembled WGS sequence"/>
</dbReference>
<dbReference type="SUPFAM" id="SSF56349">
    <property type="entry name" value="DNA breaking-rejoining enzymes"/>
    <property type="match status" value="1"/>
</dbReference>
<evidence type="ECO:0000256" key="2">
    <source>
        <dbReference type="ARBA" id="ARBA00008857"/>
    </source>
</evidence>
<feature type="domain" description="Core-binding (CB)" evidence="9">
    <location>
        <begin position="78"/>
        <end position="178"/>
    </location>
</feature>
<feature type="compositionally biased region" description="Basic residues" evidence="7">
    <location>
        <begin position="49"/>
        <end position="60"/>
    </location>
</feature>
<comment type="function">
    <text evidence="1">Site-specific tyrosine recombinase, which acts by catalyzing the cutting and rejoining of the recombining DNA molecules.</text>
</comment>
<gene>
    <name evidence="10" type="ORF">H9761_16650</name>
</gene>
<evidence type="ECO:0000256" key="3">
    <source>
        <dbReference type="ARBA" id="ARBA00022908"/>
    </source>
</evidence>
<evidence type="ECO:0000259" key="8">
    <source>
        <dbReference type="PROSITE" id="PS51898"/>
    </source>
</evidence>
<dbReference type="InterPro" id="IPR002104">
    <property type="entry name" value="Integrase_catalytic"/>
</dbReference>